<keyword evidence="1" id="KW-0812">Transmembrane</keyword>
<protein>
    <submittedName>
        <fullName evidence="2">Uncharacterized protein</fullName>
    </submittedName>
</protein>
<feature type="transmembrane region" description="Helical" evidence="1">
    <location>
        <begin position="91"/>
        <end position="110"/>
    </location>
</feature>
<proteinExistence type="predicted"/>
<dbReference type="Proteomes" id="UP000280434">
    <property type="component" value="Unassembled WGS sequence"/>
</dbReference>
<sequence length="112" mass="11986">MRRVAWSLGFGVIGCVSLIAWAAIDTHLCGVFAKLCTPRTGECGGGLDACPATAHTVADLVIYLLLPPIVFCVLGYAISKGRPKASTVARYILIAVSLHWFLAFLGVRLFHV</sequence>
<reference evidence="2 3" key="1">
    <citation type="submission" date="2018-10" db="EMBL/GenBank/DDBJ databases">
        <title>Paraburkholderia sp. 7MK8-2, isolated from soil.</title>
        <authorList>
            <person name="Gao Z.-H."/>
            <person name="Qiu L.-H."/>
        </authorList>
    </citation>
    <scope>NUCLEOTIDE SEQUENCE [LARGE SCALE GENOMIC DNA]</scope>
    <source>
        <strain evidence="2 3">7MK8-2</strain>
    </source>
</reference>
<dbReference type="PROSITE" id="PS51257">
    <property type="entry name" value="PROKAR_LIPOPROTEIN"/>
    <property type="match status" value="1"/>
</dbReference>
<dbReference type="OrthoDB" id="9008615at2"/>
<dbReference type="EMBL" id="RBZV01000006">
    <property type="protein sequence ID" value="RKP47013.1"/>
    <property type="molecule type" value="Genomic_DNA"/>
</dbReference>
<keyword evidence="1" id="KW-0472">Membrane</keyword>
<dbReference type="AlphaFoldDB" id="A0A494XHI8"/>
<name>A0A494XHI8_9BURK</name>
<keyword evidence="3" id="KW-1185">Reference proteome</keyword>
<evidence type="ECO:0000256" key="1">
    <source>
        <dbReference type="SAM" id="Phobius"/>
    </source>
</evidence>
<organism evidence="2 3">
    <name type="scientific">Trinickia fusca</name>
    <dbReference type="NCBI Taxonomy" id="2419777"/>
    <lineage>
        <taxon>Bacteria</taxon>
        <taxon>Pseudomonadati</taxon>
        <taxon>Pseudomonadota</taxon>
        <taxon>Betaproteobacteria</taxon>
        <taxon>Burkholderiales</taxon>
        <taxon>Burkholderiaceae</taxon>
        <taxon>Trinickia</taxon>
    </lineage>
</organism>
<evidence type="ECO:0000313" key="3">
    <source>
        <dbReference type="Proteomes" id="UP000280434"/>
    </source>
</evidence>
<keyword evidence="1" id="KW-1133">Transmembrane helix</keyword>
<accession>A0A494XHI8</accession>
<feature type="transmembrane region" description="Helical" evidence="1">
    <location>
        <begin position="60"/>
        <end position="79"/>
    </location>
</feature>
<gene>
    <name evidence="2" type="ORF">D7S89_15750</name>
</gene>
<evidence type="ECO:0000313" key="2">
    <source>
        <dbReference type="EMBL" id="RKP47013.1"/>
    </source>
</evidence>
<comment type="caution">
    <text evidence="2">The sequence shown here is derived from an EMBL/GenBank/DDBJ whole genome shotgun (WGS) entry which is preliminary data.</text>
</comment>